<gene>
    <name evidence="1" type="ORF">LCGC14_1257220</name>
</gene>
<evidence type="ECO:0008006" key="2">
    <source>
        <dbReference type="Google" id="ProtNLM"/>
    </source>
</evidence>
<dbReference type="EMBL" id="LAZR01006937">
    <property type="protein sequence ID" value="KKM88590.1"/>
    <property type="molecule type" value="Genomic_DNA"/>
</dbReference>
<dbReference type="Gene3D" id="1.20.120.330">
    <property type="entry name" value="Nucleotidyltransferases domain 2"/>
    <property type="match status" value="1"/>
</dbReference>
<accession>A0A0F9NIE2</accession>
<reference evidence="1" key="1">
    <citation type="journal article" date="2015" name="Nature">
        <title>Complex archaea that bridge the gap between prokaryotes and eukaryotes.</title>
        <authorList>
            <person name="Spang A."/>
            <person name="Saw J.H."/>
            <person name="Jorgensen S.L."/>
            <person name="Zaremba-Niedzwiedzka K."/>
            <person name="Martijn J."/>
            <person name="Lind A.E."/>
            <person name="van Eijk R."/>
            <person name="Schleper C."/>
            <person name="Guy L."/>
            <person name="Ettema T.J."/>
        </authorList>
    </citation>
    <scope>NUCLEOTIDE SEQUENCE</scope>
</reference>
<sequence length="104" mass="11836">MLGFKFRKIHNPSIILESIETDGNIKIEKKILENIKKVAALAKEIEGEGVSTRYGIIKEGKLITPEEKYDKSEAIKYLKDLKEILINVKALIKGLPNLKQEIIF</sequence>
<dbReference type="AlphaFoldDB" id="A0A0F9NIE2"/>
<name>A0A0F9NIE2_9ZZZZ</name>
<proteinExistence type="predicted"/>
<evidence type="ECO:0000313" key="1">
    <source>
        <dbReference type="EMBL" id="KKM88590.1"/>
    </source>
</evidence>
<comment type="caution">
    <text evidence="1">The sequence shown here is derived from an EMBL/GenBank/DDBJ whole genome shotgun (WGS) entry which is preliminary data.</text>
</comment>
<organism evidence="1">
    <name type="scientific">marine sediment metagenome</name>
    <dbReference type="NCBI Taxonomy" id="412755"/>
    <lineage>
        <taxon>unclassified sequences</taxon>
        <taxon>metagenomes</taxon>
        <taxon>ecological metagenomes</taxon>
    </lineage>
</organism>
<protein>
    <recommendedName>
        <fullName evidence="2">HEPN domain-containing protein</fullName>
    </recommendedName>
</protein>